<evidence type="ECO:0000256" key="5">
    <source>
        <dbReference type="ARBA" id="ARBA00022840"/>
    </source>
</evidence>
<feature type="domain" description="Helicase ATP-binding" evidence="10">
    <location>
        <begin position="32"/>
        <end position="208"/>
    </location>
</feature>
<evidence type="ECO:0000259" key="11">
    <source>
        <dbReference type="PROSITE" id="PS51194"/>
    </source>
</evidence>
<evidence type="ECO:0000256" key="7">
    <source>
        <dbReference type="HAMAP-Rule" id="MF_00968"/>
    </source>
</evidence>
<dbReference type="CDD" id="cd18787">
    <property type="entry name" value="SF2_C_DEAD"/>
    <property type="match status" value="1"/>
</dbReference>
<name>A0A4U9VXF6_SERFO</name>
<evidence type="ECO:0000256" key="4">
    <source>
        <dbReference type="ARBA" id="ARBA00022806"/>
    </source>
</evidence>
<evidence type="ECO:0000313" key="13">
    <source>
        <dbReference type="EMBL" id="VTR52345.1"/>
    </source>
</evidence>
<dbReference type="InterPro" id="IPR027417">
    <property type="entry name" value="P-loop_NTPase"/>
</dbReference>
<evidence type="ECO:0000259" key="10">
    <source>
        <dbReference type="PROSITE" id="PS51192"/>
    </source>
</evidence>
<evidence type="ECO:0000256" key="9">
    <source>
        <dbReference type="SAM" id="MobiDB-lite"/>
    </source>
</evidence>
<dbReference type="InterPro" id="IPR011545">
    <property type="entry name" value="DEAD/DEAH_box_helicase_dom"/>
</dbReference>
<dbReference type="Pfam" id="PF00270">
    <property type="entry name" value="DEAD"/>
    <property type="match status" value="1"/>
</dbReference>
<feature type="region of interest" description="Disordered" evidence="9">
    <location>
        <begin position="382"/>
        <end position="428"/>
    </location>
</feature>
<dbReference type="InterPro" id="IPR014014">
    <property type="entry name" value="RNA_helicase_DEAD_Q_motif"/>
</dbReference>
<dbReference type="PROSITE" id="PS51195">
    <property type="entry name" value="Q_MOTIF"/>
    <property type="match status" value="1"/>
</dbReference>
<keyword evidence="1 7" id="KW-0963">Cytoplasm</keyword>
<dbReference type="InterPro" id="IPR044742">
    <property type="entry name" value="DEAD/DEAH_RhlB"/>
</dbReference>
<feature type="short sequence motif" description="Q motif" evidence="8">
    <location>
        <begin position="1"/>
        <end position="29"/>
    </location>
</feature>
<dbReference type="GO" id="GO:0003676">
    <property type="term" value="F:nucleic acid binding"/>
    <property type="evidence" value="ECO:0007669"/>
    <property type="project" value="InterPro"/>
</dbReference>
<dbReference type="CDD" id="cd00268">
    <property type="entry name" value="DEADc"/>
    <property type="match status" value="1"/>
</dbReference>
<dbReference type="GO" id="GO:0009266">
    <property type="term" value="P:response to temperature stimulus"/>
    <property type="evidence" value="ECO:0007669"/>
    <property type="project" value="UniProtKB-ARBA"/>
</dbReference>
<dbReference type="FunFam" id="3.40.50.300:FF:000108">
    <property type="entry name" value="ATP-dependent RNA helicase RhlE"/>
    <property type="match status" value="1"/>
</dbReference>
<dbReference type="GO" id="GO:0005829">
    <property type="term" value="C:cytosol"/>
    <property type="evidence" value="ECO:0007669"/>
    <property type="project" value="TreeGrafter"/>
</dbReference>
<accession>A0A4U9VXF6</accession>
<dbReference type="AlphaFoldDB" id="A0A4U9VXF6"/>
<dbReference type="InterPro" id="IPR000629">
    <property type="entry name" value="RNA-helicase_DEAD-box_CS"/>
</dbReference>
<evidence type="ECO:0000256" key="3">
    <source>
        <dbReference type="ARBA" id="ARBA00022801"/>
    </source>
</evidence>
<proteinExistence type="inferred from homology"/>
<organism evidence="13">
    <name type="scientific">Serratia fonticola</name>
    <dbReference type="NCBI Taxonomy" id="47917"/>
    <lineage>
        <taxon>Bacteria</taxon>
        <taxon>Pseudomonadati</taxon>
        <taxon>Pseudomonadota</taxon>
        <taxon>Gammaproteobacteria</taxon>
        <taxon>Enterobacterales</taxon>
        <taxon>Yersiniaceae</taxon>
        <taxon>Serratia</taxon>
    </lineage>
</organism>
<feature type="compositionally biased region" description="Gly residues" evidence="9">
    <location>
        <begin position="392"/>
        <end position="424"/>
    </location>
</feature>
<comment type="subcellular location">
    <subcellularLocation>
        <location evidence="7">Cytoplasm</location>
    </subcellularLocation>
</comment>
<keyword evidence="7" id="KW-0690">Ribosome biogenesis</keyword>
<gene>
    <name evidence="7 13" type="primary">rhlE</name>
    <name evidence="13" type="ORF">NCTC12965_06342</name>
</gene>
<dbReference type="PANTHER" id="PTHR47959">
    <property type="entry name" value="ATP-DEPENDENT RNA HELICASE RHLE-RELATED"/>
    <property type="match status" value="1"/>
</dbReference>
<evidence type="ECO:0000256" key="1">
    <source>
        <dbReference type="ARBA" id="ARBA00022490"/>
    </source>
</evidence>
<dbReference type="NCBIfam" id="NF007882">
    <property type="entry name" value="PRK10590.1"/>
    <property type="match status" value="1"/>
</dbReference>
<protein>
    <recommendedName>
        <fullName evidence="7">ATP-dependent RNA helicase RhlE</fullName>
        <ecNumber evidence="7">3.6.4.13</ecNumber>
    </recommendedName>
</protein>
<evidence type="ECO:0000259" key="12">
    <source>
        <dbReference type="PROSITE" id="PS51195"/>
    </source>
</evidence>
<dbReference type="EMBL" id="CABEEZ010000126">
    <property type="protein sequence ID" value="VTR52345.1"/>
    <property type="molecule type" value="Genomic_DNA"/>
</dbReference>
<dbReference type="FunFam" id="3.40.50.300:FF:000468">
    <property type="entry name" value="ATP-dependent RNA helicase RhlE"/>
    <property type="match status" value="1"/>
</dbReference>
<comment type="catalytic activity">
    <reaction evidence="6 7">
        <text>ATP + H2O = ADP + phosphate + H(+)</text>
        <dbReference type="Rhea" id="RHEA:13065"/>
        <dbReference type="ChEBI" id="CHEBI:15377"/>
        <dbReference type="ChEBI" id="CHEBI:15378"/>
        <dbReference type="ChEBI" id="CHEBI:30616"/>
        <dbReference type="ChEBI" id="CHEBI:43474"/>
        <dbReference type="ChEBI" id="CHEBI:456216"/>
        <dbReference type="EC" id="3.6.4.13"/>
    </reaction>
</comment>
<comment type="similarity">
    <text evidence="7">Belongs to the DEAD box helicase family. RhlE subfamily.</text>
</comment>
<sequence>MSFETLGLSAEILRAVEEQGYREPTPIQRQAIPVVLAGRDLMASAQTGTGKTAGFTLPLLQLLSKHDHPIKGRRPVRALILTPTRELAAQIGENVEAYSKHLRLRSLVVFGGVSINPQMMKLRGGVDILVATPGRLLDLEHQNAVDLSKIEILVLDEADRMLDMGFIHDIRRVLSKLPAKRQNLLFSATFSDEIKGLASKLLTNPASVEVARRNTASEQIEQSVHFVDKKRKRELLSQMIGEGDWKQVLVFNRTKHGANHLAEQLNKDGITAAAIHGNKSQGARTRALADFKDGKIRVLVATDIAARGLDIDQLPHVVNYELPNVPEDYVHRIGRTGRAERTGEAISLVCVDEHKLLRDIERLLKREIPRIALPGYEPDPSIKAEPIINGRQAGGGRGAPRGNGGGAPRTGNGGGQRSGNGGGQRENRAAAVLARRVTANHVQVLHRAVRIAVNRLSNLLYPMDFKPQLGDKLAHPQEFTIVNDWGGQVQVTTLRLERRRVFS</sequence>
<feature type="domain" description="DEAD-box RNA helicase Q" evidence="12">
    <location>
        <begin position="1"/>
        <end position="29"/>
    </location>
</feature>
<evidence type="ECO:0000256" key="8">
    <source>
        <dbReference type="PROSITE-ProRule" id="PRU00552"/>
    </source>
</evidence>
<keyword evidence="3 7" id="KW-0378">Hydrolase</keyword>
<dbReference type="PROSITE" id="PS51192">
    <property type="entry name" value="HELICASE_ATP_BIND_1"/>
    <property type="match status" value="1"/>
</dbReference>
<evidence type="ECO:0000256" key="6">
    <source>
        <dbReference type="ARBA" id="ARBA00047984"/>
    </source>
</evidence>
<dbReference type="InterPro" id="IPR028622">
    <property type="entry name" value="DEAD_helicase_RhlE"/>
</dbReference>
<dbReference type="Gene3D" id="3.40.50.300">
    <property type="entry name" value="P-loop containing nucleotide triphosphate hydrolases"/>
    <property type="match status" value="2"/>
</dbReference>
<dbReference type="InterPro" id="IPR050079">
    <property type="entry name" value="DEAD_box_RNA_helicase"/>
</dbReference>
<dbReference type="GO" id="GO:0003724">
    <property type="term" value="F:RNA helicase activity"/>
    <property type="evidence" value="ECO:0007669"/>
    <property type="project" value="UniProtKB-UniRule"/>
</dbReference>
<comment type="function">
    <text evidence="7">DEAD-box RNA helicase involved in ribosome assembly. Has RNA-dependent ATPase activity and unwinds double-stranded RNA.</text>
</comment>
<dbReference type="InterPro" id="IPR014001">
    <property type="entry name" value="Helicase_ATP-bd"/>
</dbReference>
<dbReference type="HAMAP" id="MF_00968">
    <property type="entry name" value="DEAD_helicase_RhlE"/>
    <property type="match status" value="1"/>
</dbReference>
<dbReference type="SMART" id="SM00487">
    <property type="entry name" value="DEXDc"/>
    <property type="match status" value="1"/>
</dbReference>
<keyword evidence="4 7" id="KW-0347">Helicase</keyword>
<dbReference type="GO" id="GO:0042255">
    <property type="term" value="P:ribosome assembly"/>
    <property type="evidence" value="ECO:0007669"/>
    <property type="project" value="InterPro"/>
</dbReference>
<dbReference type="Pfam" id="PF00271">
    <property type="entry name" value="Helicase_C"/>
    <property type="match status" value="1"/>
</dbReference>
<dbReference type="SUPFAM" id="SSF52540">
    <property type="entry name" value="P-loop containing nucleoside triphosphate hydrolases"/>
    <property type="match status" value="1"/>
</dbReference>
<evidence type="ECO:0000256" key="2">
    <source>
        <dbReference type="ARBA" id="ARBA00022741"/>
    </source>
</evidence>
<dbReference type="InterPro" id="IPR001650">
    <property type="entry name" value="Helicase_C-like"/>
</dbReference>
<reference evidence="13" key="1">
    <citation type="submission" date="2019-05" db="EMBL/GenBank/DDBJ databases">
        <authorList>
            <consortium name="Pathogen Informatics"/>
        </authorList>
    </citation>
    <scope>NUCLEOTIDE SEQUENCE [LARGE SCALE GENOMIC DNA]</scope>
    <source>
        <strain evidence="13">NCTC12965</strain>
    </source>
</reference>
<keyword evidence="2 7" id="KW-0547">Nucleotide-binding</keyword>
<dbReference type="SMART" id="SM00490">
    <property type="entry name" value="HELICc"/>
    <property type="match status" value="1"/>
</dbReference>
<dbReference type="PROSITE" id="PS51194">
    <property type="entry name" value="HELICASE_CTER"/>
    <property type="match status" value="1"/>
</dbReference>
<dbReference type="GO" id="GO:0016887">
    <property type="term" value="F:ATP hydrolysis activity"/>
    <property type="evidence" value="ECO:0007669"/>
    <property type="project" value="RHEA"/>
</dbReference>
<dbReference type="PROSITE" id="PS00039">
    <property type="entry name" value="DEAD_ATP_HELICASE"/>
    <property type="match status" value="1"/>
</dbReference>
<feature type="domain" description="Helicase C-terminal" evidence="11">
    <location>
        <begin position="219"/>
        <end position="381"/>
    </location>
</feature>
<dbReference type="EC" id="3.6.4.13" evidence="7"/>
<dbReference type="PANTHER" id="PTHR47959:SF13">
    <property type="entry name" value="ATP-DEPENDENT RNA HELICASE RHLE"/>
    <property type="match status" value="1"/>
</dbReference>
<dbReference type="GO" id="GO:0005524">
    <property type="term" value="F:ATP binding"/>
    <property type="evidence" value="ECO:0007669"/>
    <property type="project" value="UniProtKB-UniRule"/>
</dbReference>
<keyword evidence="5 7" id="KW-0067">ATP-binding</keyword>